<dbReference type="EMBL" id="JAEPRD010000236">
    <property type="protein sequence ID" value="KAG2193372.1"/>
    <property type="molecule type" value="Genomic_DNA"/>
</dbReference>
<accession>A0A8H7UTC1</accession>
<dbReference type="Proteomes" id="UP000603453">
    <property type="component" value="Unassembled WGS sequence"/>
</dbReference>
<gene>
    <name evidence="1" type="ORF">INT47_001029</name>
</gene>
<name>A0A8H7UTC1_9FUNG</name>
<dbReference type="OrthoDB" id="2281940at2759"/>
<comment type="caution">
    <text evidence="1">The sequence shown here is derived from an EMBL/GenBank/DDBJ whole genome shotgun (WGS) entry which is preliminary data.</text>
</comment>
<evidence type="ECO:0000313" key="1">
    <source>
        <dbReference type="EMBL" id="KAG2193372.1"/>
    </source>
</evidence>
<dbReference type="AlphaFoldDB" id="A0A8H7UTC1"/>
<organism evidence="1 2">
    <name type="scientific">Mucor saturninus</name>
    <dbReference type="NCBI Taxonomy" id="64648"/>
    <lineage>
        <taxon>Eukaryota</taxon>
        <taxon>Fungi</taxon>
        <taxon>Fungi incertae sedis</taxon>
        <taxon>Mucoromycota</taxon>
        <taxon>Mucoromycotina</taxon>
        <taxon>Mucoromycetes</taxon>
        <taxon>Mucorales</taxon>
        <taxon>Mucorineae</taxon>
        <taxon>Mucoraceae</taxon>
        <taxon>Mucor</taxon>
    </lineage>
</organism>
<proteinExistence type="predicted"/>
<keyword evidence="2" id="KW-1185">Reference proteome</keyword>
<evidence type="ECO:0000313" key="2">
    <source>
        <dbReference type="Proteomes" id="UP000603453"/>
    </source>
</evidence>
<sequence length="497" mass="56415">MGVDSAWVMKGERPIDGGKLGKYFIDRTSSIRPKSLLLLEEDIPAEFNNYNIKSPTPFGQLSTFLSIDFFIYNGRYKFAGKESKYPFFLSTDQFQAVKRSMDDSRCTIPTDFKGSFKGMSSDNVRSLYRSVDWIAWLVYVVPTIIAPLFPDKSTRLAFIALCRGIKISLQWSITSAEVREIERSFQKWFIYFDKCLEEESISKSVFKSNLHQLVHIPYMIKRMGPLRCYSARSLERSSGSYKRRIRSTVHSANIFDFSALTATIDKETNFVQHPSKDPLLPQLWSPFLNCPNSSMVVGNLLEQGKAGSSFDNRYRILPWFFALMSCLARVTGIRQATISAFHLNQQLVISSRLFSNNHVYVSDLYKSKNRSCTRGGEFVMFEAVHKSGSSHRVTNWYVCKILFFFSFVLVEGGEGSHYVYGELAKSNGVSPLSKSIPRVQMFDRGQAKFVVFDTRNIVSSIGLLNSADSSSYKYVIRNGDAFKTDIKTTAGKIGALE</sequence>
<reference evidence="1" key="1">
    <citation type="submission" date="2020-12" db="EMBL/GenBank/DDBJ databases">
        <title>Metabolic potential, ecology and presence of endohyphal bacteria is reflected in genomic diversity of Mucoromycotina.</title>
        <authorList>
            <person name="Muszewska A."/>
            <person name="Okrasinska A."/>
            <person name="Steczkiewicz K."/>
            <person name="Drgas O."/>
            <person name="Orlowska M."/>
            <person name="Perlinska-Lenart U."/>
            <person name="Aleksandrzak-Piekarczyk T."/>
            <person name="Szatraj K."/>
            <person name="Zielenkiewicz U."/>
            <person name="Pilsyk S."/>
            <person name="Malc E."/>
            <person name="Mieczkowski P."/>
            <person name="Kruszewska J.S."/>
            <person name="Biernat P."/>
            <person name="Pawlowska J."/>
        </authorList>
    </citation>
    <scope>NUCLEOTIDE SEQUENCE</scope>
    <source>
        <strain evidence="1">WA0000017839</strain>
    </source>
</reference>
<protein>
    <submittedName>
        <fullName evidence="1">Uncharacterized protein</fullName>
    </submittedName>
</protein>